<dbReference type="PANTHER" id="PTHR47049">
    <property type="entry name" value="PIEZO-TYPE MECHANOSENSITIVE ION CHANNEL HOMOLOG"/>
    <property type="match status" value="1"/>
</dbReference>
<feature type="transmembrane region" description="Helical" evidence="1">
    <location>
        <begin position="66"/>
        <end position="88"/>
    </location>
</feature>
<name>A0A2I0KJQ3_PUNGR</name>
<evidence type="ECO:0000313" key="2">
    <source>
        <dbReference type="EMBL" id="PKI68433.1"/>
    </source>
</evidence>
<accession>A0A2I0KJQ3</accession>
<dbReference type="PANTHER" id="PTHR47049:SF2">
    <property type="entry name" value="PIEZO-TYPE MECHANOSENSITIVE ION CHANNEL HOMOLOG"/>
    <property type="match status" value="1"/>
</dbReference>
<feature type="transmembrane region" description="Helical" evidence="1">
    <location>
        <begin position="108"/>
        <end position="128"/>
    </location>
</feature>
<dbReference type="EMBL" id="PGOL01000556">
    <property type="protein sequence ID" value="PKI68433.1"/>
    <property type="molecule type" value="Genomic_DNA"/>
</dbReference>
<comment type="caution">
    <text evidence="2">The sequence shown here is derived from an EMBL/GenBank/DDBJ whole genome shotgun (WGS) entry which is preliminary data.</text>
</comment>
<dbReference type="GO" id="GO:0008381">
    <property type="term" value="F:mechanosensitive monoatomic ion channel activity"/>
    <property type="evidence" value="ECO:0007669"/>
    <property type="project" value="InterPro"/>
</dbReference>
<organism evidence="2 3">
    <name type="scientific">Punica granatum</name>
    <name type="common">Pomegranate</name>
    <dbReference type="NCBI Taxonomy" id="22663"/>
    <lineage>
        <taxon>Eukaryota</taxon>
        <taxon>Viridiplantae</taxon>
        <taxon>Streptophyta</taxon>
        <taxon>Embryophyta</taxon>
        <taxon>Tracheophyta</taxon>
        <taxon>Spermatophyta</taxon>
        <taxon>Magnoliopsida</taxon>
        <taxon>eudicotyledons</taxon>
        <taxon>Gunneridae</taxon>
        <taxon>Pentapetalae</taxon>
        <taxon>rosids</taxon>
        <taxon>malvids</taxon>
        <taxon>Myrtales</taxon>
        <taxon>Lythraceae</taxon>
        <taxon>Punica</taxon>
    </lineage>
</organism>
<sequence length="144" mass="16569">MASYRTRNACCLLLPAVQLVVGISHPSWISLPFFIGSCVGLVDWSLTSNFLGLFRWWRALQLYAGVNIGLLYMYQLPAEFLDVFRWIADFIGLYWISPKSEWPMISSGISLVLFYIMVIIAFLIFCLLTTENLVKLEIWSNLVF</sequence>
<proteinExistence type="predicted"/>
<dbReference type="STRING" id="22663.A0A2I0KJQ3"/>
<keyword evidence="1" id="KW-0812">Transmembrane</keyword>
<dbReference type="AlphaFoldDB" id="A0A2I0KJQ3"/>
<protein>
    <submittedName>
        <fullName evidence="2">Uncharacterized protein</fullName>
    </submittedName>
</protein>
<dbReference type="GO" id="GO:0016020">
    <property type="term" value="C:membrane"/>
    <property type="evidence" value="ECO:0007669"/>
    <property type="project" value="InterPro"/>
</dbReference>
<evidence type="ECO:0000256" key="1">
    <source>
        <dbReference type="SAM" id="Phobius"/>
    </source>
</evidence>
<keyword evidence="1" id="KW-1133">Transmembrane helix</keyword>
<keyword evidence="3" id="KW-1185">Reference proteome</keyword>
<feature type="transmembrane region" description="Helical" evidence="1">
    <location>
        <begin position="32"/>
        <end position="54"/>
    </location>
</feature>
<dbReference type="Proteomes" id="UP000233551">
    <property type="component" value="Unassembled WGS sequence"/>
</dbReference>
<keyword evidence="1" id="KW-0472">Membrane</keyword>
<evidence type="ECO:0000313" key="3">
    <source>
        <dbReference type="Proteomes" id="UP000233551"/>
    </source>
</evidence>
<gene>
    <name evidence="2" type="ORF">CRG98_011174</name>
</gene>
<reference evidence="2 3" key="1">
    <citation type="submission" date="2017-11" db="EMBL/GenBank/DDBJ databases">
        <title>De-novo sequencing of pomegranate (Punica granatum L.) genome.</title>
        <authorList>
            <person name="Akparov Z."/>
            <person name="Amiraslanov A."/>
            <person name="Hajiyeva S."/>
            <person name="Abbasov M."/>
            <person name="Kaur K."/>
            <person name="Hamwieh A."/>
            <person name="Solovyev V."/>
            <person name="Salamov A."/>
            <person name="Braich B."/>
            <person name="Kosarev P."/>
            <person name="Mahmoud A."/>
            <person name="Hajiyev E."/>
            <person name="Babayeva S."/>
            <person name="Izzatullayeva V."/>
            <person name="Mammadov A."/>
            <person name="Mammadov A."/>
            <person name="Sharifova S."/>
            <person name="Ojaghi J."/>
            <person name="Eynullazada K."/>
            <person name="Bayramov B."/>
            <person name="Abdulazimova A."/>
            <person name="Shahmuradov I."/>
        </authorList>
    </citation>
    <scope>NUCLEOTIDE SEQUENCE [LARGE SCALE GENOMIC DNA]</scope>
    <source>
        <strain evidence="3">cv. AG2017</strain>
        <tissue evidence="2">Leaf</tissue>
    </source>
</reference>
<dbReference type="InterPro" id="IPR027272">
    <property type="entry name" value="Piezo"/>
</dbReference>